<dbReference type="EMBL" id="CP035299">
    <property type="protein sequence ID" value="QAU52355.1"/>
    <property type="molecule type" value="Genomic_DNA"/>
</dbReference>
<keyword evidence="3" id="KW-1185">Reference proteome</keyword>
<dbReference type="AlphaFoldDB" id="A0A410W8R7"/>
<dbReference type="Proteomes" id="UP000288929">
    <property type="component" value="Chromosome"/>
</dbReference>
<accession>A0A410W8R7</accession>
<dbReference type="InterPro" id="IPR046498">
    <property type="entry name" value="Rv1476-like"/>
</dbReference>
<organism evidence="2 3">
    <name type="scientific">Corynebacterium pelargi</name>
    <dbReference type="NCBI Taxonomy" id="1471400"/>
    <lineage>
        <taxon>Bacteria</taxon>
        <taxon>Bacillati</taxon>
        <taxon>Actinomycetota</taxon>
        <taxon>Actinomycetes</taxon>
        <taxon>Mycobacteriales</taxon>
        <taxon>Corynebacteriaceae</taxon>
        <taxon>Corynebacterium</taxon>
    </lineage>
</organism>
<evidence type="ECO:0000313" key="3">
    <source>
        <dbReference type="Proteomes" id="UP000288929"/>
    </source>
</evidence>
<sequence>MIAGPNTSRGARLTTPQEYFDRFNEPLKDQDVVLESPNPALQQELEEIVNQMHDRPYGDMEVLVLDDLGQRSDIYRDLATKLQDAHQVDTVVVKSPDLAVIVSDELTRAQIESLQPPMSNEPNSAVALRAMPQLLDEDPVPGITMVGISGIAIVVAALVTFFQARRSAR</sequence>
<name>A0A410W8R7_9CORY</name>
<dbReference type="Pfam" id="PF20381">
    <property type="entry name" value="Rv1476"/>
    <property type="match status" value="1"/>
</dbReference>
<protein>
    <submittedName>
        <fullName evidence="2">Uncharacterized protein</fullName>
    </submittedName>
</protein>
<keyword evidence="1" id="KW-0812">Transmembrane</keyword>
<keyword evidence="1" id="KW-0472">Membrane</keyword>
<dbReference type="KEGG" id="cpeg:CPELA_05415"/>
<evidence type="ECO:0000313" key="2">
    <source>
        <dbReference type="EMBL" id="QAU52355.1"/>
    </source>
</evidence>
<proteinExistence type="predicted"/>
<feature type="transmembrane region" description="Helical" evidence="1">
    <location>
        <begin position="142"/>
        <end position="162"/>
    </location>
</feature>
<gene>
    <name evidence="2" type="ORF">CPELA_05415</name>
</gene>
<keyword evidence="1" id="KW-1133">Transmembrane helix</keyword>
<reference evidence="2 3" key="1">
    <citation type="submission" date="2019-01" db="EMBL/GenBank/DDBJ databases">
        <authorList>
            <person name="Ruckert C."/>
            <person name="Busche T."/>
            <person name="Kalinowski J."/>
        </authorList>
    </citation>
    <scope>NUCLEOTIDE SEQUENCE [LARGE SCALE GENOMIC DNA]</scope>
    <source>
        <strain evidence="2 3">136/3</strain>
    </source>
</reference>
<evidence type="ECO:0000256" key="1">
    <source>
        <dbReference type="SAM" id="Phobius"/>
    </source>
</evidence>